<feature type="compositionally biased region" description="Low complexity" evidence="2">
    <location>
        <begin position="183"/>
        <end position="194"/>
    </location>
</feature>
<name>A0A8J5BT14_ZINOF</name>
<dbReference type="SUPFAM" id="SSF89009">
    <property type="entry name" value="GAT-like domain"/>
    <property type="match status" value="1"/>
</dbReference>
<gene>
    <name evidence="3" type="ORF">ZIOFF_075647</name>
</gene>
<organism evidence="3 4">
    <name type="scientific">Zingiber officinale</name>
    <name type="common">Ginger</name>
    <name type="synonym">Amomum zingiber</name>
    <dbReference type="NCBI Taxonomy" id="94328"/>
    <lineage>
        <taxon>Eukaryota</taxon>
        <taxon>Viridiplantae</taxon>
        <taxon>Streptophyta</taxon>
        <taxon>Embryophyta</taxon>
        <taxon>Tracheophyta</taxon>
        <taxon>Spermatophyta</taxon>
        <taxon>Magnoliopsida</taxon>
        <taxon>Liliopsida</taxon>
        <taxon>Zingiberales</taxon>
        <taxon>Zingiberaceae</taxon>
        <taxon>Zingiber</taxon>
    </lineage>
</organism>
<dbReference type="InterPro" id="IPR044836">
    <property type="entry name" value="TOL_plant"/>
</dbReference>
<dbReference type="GO" id="GO:0043130">
    <property type="term" value="F:ubiquitin binding"/>
    <property type="evidence" value="ECO:0007669"/>
    <property type="project" value="InterPro"/>
</dbReference>
<dbReference type="PANTHER" id="PTHR45898:SF2">
    <property type="entry name" value="TOM1-LIKE PROTEIN 6"/>
    <property type="match status" value="1"/>
</dbReference>
<feature type="compositionally biased region" description="Polar residues" evidence="2">
    <location>
        <begin position="1"/>
        <end position="12"/>
    </location>
</feature>
<evidence type="ECO:0000256" key="1">
    <source>
        <dbReference type="ARBA" id="ARBA00007708"/>
    </source>
</evidence>
<accession>A0A8J5BT14</accession>
<comment type="caution">
    <text evidence="3">The sequence shown here is derived from an EMBL/GenBank/DDBJ whole genome shotgun (WGS) entry which is preliminary data.</text>
</comment>
<reference evidence="3 4" key="1">
    <citation type="submission" date="2020-08" db="EMBL/GenBank/DDBJ databases">
        <title>Plant Genome Project.</title>
        <authorList>
            <person name="Zhang R.-G."/>
        </authorList>
    </citation>
    <scope>NUCLEOTIDE SEQUENCE [LARGE SCALE GENOMIC DNA]</scope>
    <source>
        <tissue evidence="3">Rhizome</tissue>
    </source>
</reference>
<keyword evidence="4" id="KW-1185">Reference proteome</keyword>
<evidence type="ECO:0000256" key="2">
    <source>
        <dbReference type="SAM" id="MobiDB-lite"/>
    </source>
</evidence>
<feature type="region of interest" description="Disordered" evidence="2">
    <location>
        <begin position="1"/>
        <end position="22"/>
    </location>
</feature>
<dbReference type="AlphaFoldDB" id="A0A8J5BT14"/>
<dbReference type="GO" id="GO:0035091">
    <property type="term" value="F:phosphatidylinositol binding"/>
    <property type="evidence" value="ECO:0007669"/>
    <property type="project" value="InterPro"/>
</dbReference>
<evidence type="ECO:0000313" key="3">
    <source>
        <dbReference type="EMBL" id="KAG6466559.1"/>
    </source>
</evidence>
<feature type="compositionally biased region" description="Polar residues" evidence="2">
    <location>
        <begin position="147"/>
        <end position="160"/>
    </location>
</feature>
<protein>
    <submittedName>
        <fullName evidence="3">Uncharacterized protein</fullName>
    </submittedName>
</protein>
<dbReference type="Proteomes" id="UP000734854">
    <property type="component" value="Unassembled WGS sequence"/>
</dbReference>
<dbReference type="GO" id="GO:0043328">
    <property type="term" value="P:protein transport to vacuole involved in ubiquitin-dependent protein catabolic process via the multivesicular body sorting pathway"/>
    <property type="evidence" value="ECO:0007669"/>
    <property type="project" value="InterPro"/>
</dbReference>
<sequence>MRSLSSCAINSQRPPPLALARHEPPSHLIAPISIHEQATSAPAPACGIVPTLRLCVVDEELLGQGLELNDDLQNVLAKHDAIASGSPLQAGASELIERDPVAPQPTKPEVSESLPRTPIVPQSASQCDEEEEGEDDDYAQSARRNSKVNPPNSRSSSIATSDHLGSRNGTDVTASSIAGSMEASSPPSASNVPALPDPPTSVDTERVEWIAEGDPDHAVDAPQLFTKNSVQNSMIFYSHVHLPLALKKTCTAKGGADPETYQGGSFALNRLLVPKDRQGWRRMRKGAETLVLLLLRLCWDQEVDEDGDGA</sequence>
<proteinExistence type="inferred from homology"/>
<feature type="compositionally biased region" description="Acidic residues" evidence="2">
    <location>
        <begin position="127"/>
        <end position="138"/>
    </location>
</feature>
<feature type="region of interest" description="Disordered" evidence="2">
    <location>
        <begin position="100"/>
        <end position="202"/>
    </location>
</feature>
<comment type="similarity">
    <text evidence="1">Belongs to the TOM1 family.</text>
</comment>
<evidence type="ECO:0000313" key="4">
    <source>
        <dbReference type="Proteomes" id="UP000734854"/>
    </source>
</evidence>
<feature type="compositionally biased region" description="Polar residues" evidence="2">
    <location>
        <begin position="167"/>
        <end position="178"/>
    </location>
</feature>
<dbReference type="PANTHER" id="PTHR45898">
    <property type="entry name" value="TOM1-LIKE PROTEIN"/>
    <property type="match status" value="1"/>
</dbReference>
<dbReference type="EMBL" id="JACMSC010000149">
    <property type="protein sequence ID" value="KAG6466559.1"/>
    <property type="molecule type" value="Genomic_DNA"/>
</dbReference>